<evidence type="ECO:0000256" key="3">
    <source>
        <dbReference type="ARBA" id="ARBA00022448"/>
    </source>
</evidence>
<dbReference type="InterPro" id="IPR020846">
    <property type="entry name" value="MFS_dom"/>
</dbReference>
<dbReference type="PANTHER" id="PTHR48022:SF10">
    <property type="entry name" value="MAJOR FACILITATOR SUPERFAMILY (MFS) PROFILE DOMAIN-CONTAINING PROTEIN"/>
    <property type="match status" value="1"/>
</dbReference>
<keyword evidence="11" id="KW-1185">Reference proteome</keyword>
<feature type="transmembrane region" description="Helical" evidence="8">
    <location>
        <begin position="312"/>
        <end position="331"/>
    </location>
</feature>
<evidence type="ECO:0000313" key="11">
    <source>
        <dbReference type="Proteomes" id="UP001583186"/>
    </source>
</evidence>
<feature type="transmembrane region" description="Helical" evidence="8">
    <location>
        <begin position="343"/>
        <end position="363"/>
    </location>
</feature>
<dbReference type="InterPro" id="IPR005829">
    <property type="entry name" value="Sugar_transporter_CS"/>
</dbReference>
<evidence type="ECO:0000259" key="9">
    <source>
        <dbReference type="PROSITE" id="PS50850"/>
    </source>
</evidence>
<dbReference type="Proteomes" id="UP001583186">
    <property type="component" value="Unassembled WGS sequence"/>
</dbReference>
<comment type="similarity">
    <text evidence="2 7">Belongs to the major facilitator superfamily. Sugar transporter (TC 2.A.1.1) family.</text>
</comment>
<evidence type="ECO:0000256" key="5">
    <source>
        <dbReference type="ARBA" id="ARBA00022989"/>
    </source>
</evidence>
<dbReference type="NCBIfam" id="TIGR00879">
    <property type="entry name" value="SP"/>
    <property type="match status" value="1"/>
</dbReference>
<dbReference type="SUPFAM" id="SSF103473">
    <property type="entry name" value="MFS general substrate transporter"/>
    <property type="match status" value="1"/>
</dbReference>
<feature type="transmembrane region" description="Helical" evidence="8">
    <location>
        <begin position="118"/>
        <end position="140"/>
    </location>
</feature>
<gene>
    <name evidence="10" type="ORF">Sste5346_006667</name>
</gene>
<dbReference type="PANTHER" id="PTHR48022">
    <property type="entry name" value="PLASTIDIC GLUCOSE TRANSPORTER 4"/>
    <property type="match status" value="1"/>
</dbReference>
<dbReference type="PROSITE" id="PS50850">
    <property type="entry name" value="MFS"/>
    <property type="match status" value="1"/>
</dbReference>
<feature type="transmembrane region" description="Helical" evidence="8">
    <location>
        <begin position="369"/>
        <end position="390"/>
    </location>
</feature>
<feature type="transmembrane region" description="Helical" evidence="8">
    <location>
        <begin position="411"/>
        <end position="432"/>
    </location>
</feature>
<evidence type="ECO:0000256" key="7">
    <source>
        <dbReference type="RuleBase" id="RU003346"/>
    </source>
</evidence>
<comment type="subcellular location">
    <subcellularLocation>
        <location evidence="1">Membrane</location>
        <topology evidence="1">Multi-pass membrane protein</topology>
    </subcellularLocation>
</comment>
<proteinExistence type="inferred from homology"/>
<organism evidence="10 11">
    <name type="scientific">Sporothrix stenoceras</name>
    <dbReference type="NCBI Taxonomy" id="5173"/>
    <lineage>
        <taxon>Eukaryota</taxon>
        <taxon>Fungi</taxon>
        <taxon>Dikarya</taxon>
        <taxon>Ascomycota</taxon>
        <taxon>Pezizomycotina</taxon>
        <taxon>Sordariomycetes</taxon>
        <taxon>Sordariomycetidae</taxon>
        <taxon>Ophiostomatales</taxon>
        <taxon>Ophiostomataceae</taxon>
        <taxon>Sporothrix</taxon>
    </lineage>
</organism>
<evidence type="ECO:0000256" key="8">
    <source>
        <dbReference type="SAM" id="Phobius"/>
    </source>
</evidence>
<evidence type="ECO:0000313" key="10">
    <source>
        <dbReference type="EMBL" id="KAL1892987.1"/>
    </source>
</evidence>
<feature type="transmembrane region" description="Helical" evidence="8">
    <location>
        <begin position="12"/>
        <end position="30"/>
    </location>
</feature>
<feature type="transmembrane region" description="Helical" evidence="8">
    <location>
        <begin position="67"/>
        <end position="87"/>
    </location>
</feature>
<feature type="transmembrane region" description="Helical" evidence="8">
    <location>
        <begin position="444"/>
        <end position="462"/>
    </location>
</feature>
<keyword evidence="5 8" id="KW-1133">Transmembrane helix</keyword>
<dbReference type="InterPro" id="IPR005828">
    <property type="entry name" value="MFS_sugar_transport-like"/>
</dbReference>
<dbReference type="InterPro" id="IPR050360">
    <property type="entry name" value="MFS_Sugar_Transporters"/>
</dbReference>
<evidence type="ECO:0000256" key="2">
    <source>
        <dbReference type="ARBA" id="ARBA00010992"/>
    </source>
</evidence>
<evidence type="ECO:0000256" key="4">
    <source>
        <dbReference type="ARBA" id="ARBA00022692"/>
    </source>
</evidence>
<feature type="transmembrane region" description="Helical" evidence="8">
    <location>
        <begin position="186"/>
        <end position="205"/>
    </location>
</feature>
<protein>
    <recommendedName>
        <fullName evidence="9">Major facilitator superfamily (MFS) profile domain-containing protein</fullName>
    </recommendedName>
</protein>
<feature type="transmembrane region" description="Helical" evidence="8">
    <location>
        <begin position="94"/>
        <end position="112"/>
    </location>
</feature>
<dbReference type="InterPro" id="IPR003663">
    <property type="entry name" value="Sugar/inositol_transpt"/>
</dbReference>
<evidence type="ECO:0000256" key="6">
    <source>
        <dbReference type="ARBA" id="ARBA00023136"/>
    </source>
</evidence>
<dbReference type="PROSITE" id="PS00217">
    <property type="entry name" value="SUGAR_TRANSPORT_2"/>
    <property type="match status" value="1"/>
</dbReference>
<keyword evidence="3 7" id="KW-0813">Transport</keyword>
<feature type="domain" description="Major facilitator superfamily (MFS) profile" evidence="9">
    <location>
        <begin position="17"/>
        <end position="466"/>
    </location>
</feature>
<evidence type="ECO:0000256" key="1">
    <source>
        <dbReference type="ARBA" id="ARBA00004141"/>
    </source>
</evidence>
<feature type="transmembrane region" description="Helical" evidence="8">
    <location>
        <begin position="280"/>
        <end position="300"/>
    </location>
</feature>
<sequence length="512" mass="54872">MSAPANYTGSRVRPILIGLFVMSGALLFGIDSGELGGFMAMTPFLEDYGTFDAATGTYGIAASTQTALGGLVIVGCVLASFASGYIGSRFGRRIGLFCAGAIAILGVILQVTSTNIGALYVGRIFAGAGIGFASNFVPVYNGEVAPAHLRGVLIGLYQTGVNIGQVLGVCINQGTHAMTTRWAYRIPLLTQLIFPVIICIFVWFLPESPRWLMTQDNSEKAVKSVRRLRGKQYGDANIVDEIQDIAAHIQAERQIATASPSAWDSMTAIFRGTDARRTHIAAGCVTWQVLSGISFINVYGTYFFSVSGVSNAFVVSIILQICQLAGIIAMFPSVRYIGRRTILLWGAALQAVCMFIFAAVGTADPGSTAAAQCLVAFTCLFGFVFTWSWGPVAWIVTSEVASNTLRSRTQGLATACTWAGTLVIQIVLPYLINTDAANLGAKVGFIFGPLSLLGFVWAYFYLPETKGRSLEELDEMFANNVSVKDFPTYKCTGVVLHDEKAQVSVSHVEMDA</sequence>
<feature type="transmembrane region" description="Helical" evidence="8">
    <location>
        <begin position="152"/>
        <end position="174"/>
    </location>
</feature>
<dbReference type="PRINTS" id="PR00171">
    <property type="entry name" value="SUGRTRNSPORT"/>
</dbReference>
<dbReference type="EMBL" id="JAWCUI010000040">
    <property type="protein sequence ID" value="KAL1892987.1"/>
    <property type="molecule type" value="Genomic_DNA"/>
</dbReference>
<accession>A0ABR3YYK3</accession>
<name>A0ABR3YYK3_9PEZI</name>
<keyword evidence="4 8" id="KW-0812">Transmembrane</keyword>
<dbReference type="Gene3D" id="1.20.1250.20">
    <property type="entry name" value="MFS general substrate transporter like domains"/>
    <property type="match status" value="1"/>
</dbReference>
<dbReference type="InterPro" id="IPR036259">
    <property type="entry name" value="MFS_trans_sf"/>
</dbReference>
<keyword evidence="6 8" id="KW-0472">Membrane</keyword>
<reference evidence="10 11" key="1">
    <citation type="journal article" date="2024" name="IMA Fungus">
        <title>IMA Genome - F19 : A genome assembly and annotation guide to empower mycologists, including annotated draft genome sequences of Ceratocystis pirilliformis, Diaporthe australafricana, Fusarium ophioides, Paecilomyces lecythidis, and Sporothrix stenoceras.</title>
        <authorList>
            <person name="Aylward J."/>
            <person name="Wilson A.M."/>
            <person name="Visagie C.M."/>
            <person name="Spraker J."/>
            <person name="Barnes I."/>
            <person name="Buitendag C."/>
            <person name="Ceriani C."/>
            <person name="Del Mar Angel L."/>
            <person name="du Plessis D."/>
            <person name="Fuchs T."/>
            <person name="Gasser K."/>
            <person name="Kramer D."/>
            <person name="Li W."/>
            <person name="Munsamy K."/>
            <person name="Piso A."/>
            <person name="Price J.L."/>
            <person name="Sonnekus B."/>
            <person name="Thomas C."/>
            <person name="van der Nest A."/>
            <person name="van Dijk A."/>
            <person name="van Heerden A."/>
            <person name="van Vuuren N."/>
            <person name="Yilmaz N."/>
            <person name="Duong T.A."/>
            <person name="van der Merwe N.A."/>
            <person name="Wingfield M.J."/>
            <person name="Wingfield B.D."/>
        </authorList>
    </citation>
    <scope>NUCLEOTIDE SEQUENCE [LARGE SCALE GENOMIC DNA]</scope>
    <source>
        <strain evidence="10 11">CMW 5346</strain>
    </source>
</reference>
<comment type="caution">
    <text evidence="10">The sequence shown here is derived from an EMBL/GenBank/DDBJ whole genome shotgun (WGS) entry which is preliminary data.</text>
</comment>
<dbReference type="Pfam" id="PF00083">
    <property type="entry name" value="Sugar_tr"/>
    <property type="match status" value="1"/>
</dbReference>